<organism evidence="1 2">
    <name type="scientific">Adineta steineri</name>
    <dbReference type="NCBI Taxonomy" id="433720"/>
    <lineage>
        <taxon>Eukaryota</taxon>
        <taxon>Metazoa</taxon>
        <taxon>Spiralia</taxon>
        <taxon>Gnathifera</taxon>
        <taxon>Rotifera</taxon>
        <taxon>Eurotatoria</taxon>
        <taxon>Bdelloidea</taxon>
        <taxon>Adinetida</taxon>
        <taxon>Adinetidae</taxon>
        <taxon>Adineta</taxon>
    </lineage>
</organism>
<name>A0A820HMI8_9BILA</name>
<protein>
    <submittedName>
        <fullName evidence="1">Uncharacterized protein</fullName>
    </submittedName>
</protein>
<dbReference type="GO" id="GO:0005737">
    <property type="term" value="C:cytoplasm"/>
    <property type="evidence" value="ECO:0007669"/>
    <property type="project" value="TreeGrafter"/>
</dbReference>
<comment type="caution">
    <text evidence="1">The sequence shown here is derived from an EMBL/GenBank/DDBJ whole genome shotgun (WGS) entry which is preliminary data.</text>
</comment>
<evidence type="ECO:0000313" key="1">
    <source>
        <dbReference type="EMBL" id="CAF4295664.1"/>
    </source>
</evidence>
<dbReference type="EMBL" id="CAJOAZ010015661">
    <property type="protein sequence ID" value="CAF4295664.1"/>
    <property type="molecule type" value="Genomic_DNA"/>
</dbReference>
<proteinExistence type="predicted"/>
<dbReference type="InterPro" id="IPR019311">
    <property type="entry name" value="Fy-3"/>
</dbReference>
<dbReference type="PANTHER" id="PTHR16525:SF0">
    <property type="entry name" value="PROTEIN C12ORF4"/>
    <property type="match status" value="1"/>
</dbReference>
<accession>A0A820HMI8</accession>
<dbReference type="Pfam" id="PF10154">
    <property type="entry name" value="Fy-3"/>
    <property type="match status" value="2"/>
</dbReference>
<sequence>MIEFVFRNTRHSIPLSSPLSVIIAVPDAVSHERRLETSYTVQLGAQLKSMYNLRLIRCDMLDYCRLKTTKKDNKILFEPQRLQTLMSLYSSSLCGLVLLVPKRTRLTTGDIKEDCLQQANQVRSNASASLDSNSVTSKQSDGSLEDQNLCSVGDFYVSRHSNLSEVHVVYHLVVNDSALRSSSEITSRHASLFGLRNILKECCKHDITTLTLPLLLTHDMTEEMTIPWVMKRTEL</sequence>
<dbReference type="PANTHER" id="PTHR16525">
    <property type="entry name" value="PROTEIN C12ORF4"/>
    <property type="match status" value="1"/>
</dbReference>
<evidence type="ECO:0000313" key="2">
    <source>
        <dbReference type="Proteomes" id="UP000663844"/>
    </source>
</evidence>
<reference evidence="1" key="1">
    <citation type="submission" date="2021-02" db="EMBL/GenBank/DDBJ databases">
        <authorList>
            <person name="Nowell W R."/>
        </authorList>
    </citation>
    <scope>NUCLEOTIDE SEQUENCE</scope>
</reference>
<dbReference type="AlphaFoldDB" id="A0A820HMI8"/>
<feature type="non-terminal residue" evidence="1">
    <location>
        <position position="1"/>
    </location>
</feature>
<gene>
    <name evidence="1" type="ORF">OXD698_LOCUS45812</name>
</gene>
<dbReference type="Proteomes" id="UP000663844">
    <property type="component" value="Unassembled WGS sequence"/>
</dbReference>